<dbReference type="Proteomes" id="UP000025227">
    <property type="component" value="Unplaced"/>
</dbReference>
<dbReference type="AlphaFoldDB" id="A0A7I4Z185"/>
<evidence type="ECO:0000313" key="2">
    <source>
        <dbReference type="WBParaSite" id="HCON_00159150-00001"/>
    </source>
</evidence>
<organism evidence="1 2">
    <name type="scientific">Haemonchus contortus</name>
    <name type="common">Barber pole worm</name>
    <dbReference type="NCBI Taxonomy" id="6289"/>
    <lineage>
        <taxon>Eukaryota</taxon>
        <taxon>Metazoa</taxon>
        <taxon>Ecdysozoa</taxon>
        <taxon>Nematoda</taxon>
        <taxon>Chromadorea</taxon>
        <taxon>Rhabditida</taxon>
        <taxon>Rhabditina</taxon>
        <taxon>Rhabditomorpha</taxon>
        <taxon>Strongyloidea</taxon>
        <taxon>Trichostrongylidae</taxon>
        <taxon>Haemonchus</taxon>
    </lineage>
</organism>
<sequence length="100" mass="11673">MAVTDWIPLDVNRTPRRQPIRCSNLFTKALSKRNAKHRVPEASTIHWTTLAHGRDEWRRYWRPLEGIDDGRDDRLKSSVLPSQNIEILSIIVTVSWNGKK</sequence>
<protein>
    <submittedName>
        <fullName evidence="2">Uncharacterized protein</fullName>
    </submittedName>
</protein>
<reference evidence="2" key="1">
    <citation type="submission" date="2020-12" db="UniProtKB">
        <authorList>
            <consortium name="WormBaseParasite"/>
        </authorList>
    </citation>
    <scope>IDENTIFICATION</scope>
    <source>
        <strain evidence="2">MHco3</strain>
    </source>
</reference>
<accession>A0A7I4Z185</accession>
<dbReference type="WBParaSite" id="HCON_00159150-00001">
    <property type="protein sequence ID" value="HCON_00159150-00001"/>
    <property type="gene ID" value="HCON_00159150"/>
</dbReference>
<name>A0A7I4Z185_HAECO</name>
<keyword evidence="1" id="KW-1185">Reference proteome</keyword>
<proteinExistence type="predicted"/>
<evidence type="ECO:0000313" key="1">
    <source>
        <dbReference type="Proteomes" id="UP000025227"/>
    </source>
</evidence>
<dbReference type="OrthoDB" id="407509at2759"/>